<dbReference type="SUPFAM" id="SSF57716">
    <property type="entry name" value="Glucocorticoid receptor-like (DNA-binding domain)"/>
    <property type="match status" value="2"/>
</dbReference>
<proteinExistence type="predicted"/>
<dbReference type="AlphaFoldDB" id="A0A4V6A687"/>
<dbReference type="EMBL" id="AZBU02000002">
    <property type="protein sequence ID" value="TKR93845.1"/>
    <property type="molecule type" value="Genomic_DNA"/>
</dbReference>
<keyword evidence="7 9" id="KW-0371">Homeobox</keyword>
<dbReference type="OrthoDB" id="10068367at2759"/>
<dbReference type="SMART" id="SM00389">
    <property type="entry name" value="HOX"/>
    <property type="match status" value="1"/>
</dbReference>
<evidence type="ECO:0000256" key="7">
    <source>
        <dbReference type="ARBA" id="ARBA00023155"/>
    </source>
</evidence>
<dbReference type="PROSITE" id="PS50071">
    <property type="entry name" value="HOMEOBOX_2"/>
    <property type="match status" value="1"/>
</dbReference>
<evidence type="ECO:0000313" key="15">
    <source>
        <dbReference type="EMBL" id="TKR93845.1"/>
    </source>
</evidence>
<dbReference type="GO" id="GO:0000981">
    <property type="term" value="F:DNA-binding transcription factor activity, RNA polymerase II-specific"/>
    <property type="evidence" value="ECO:0007669"/>
    <property type="project" value="TreeGrafter"/>
</dbReference>
<comment type="caution">
    <text evidence="15">The sequence shown here is derived from an EMBL/GenBank/DDBJ whole genome shotgun (WGS) entry which is preliminary data.</text>
</comment>
<reference evidence="15 16" key="2">
    <citation type="journal article" date="2019" name="G3 (Bethesda)">
        <title>Hybrid Assembly of the Genome of the Entomopathogenic Nematode Steinernema carpocapsae Identifies the X-Chromosome.</title>
        <authorList>
            <person name="Serra L."/>
            <person name="Macchietto M."/>
            <person name="Macias-Munoz A."/>
            <person name="McGill C.J."/>
            <person name="Rodriguez I.M."/>
            <person name="Rodriguez B."/>
            <person name="Murad R."/>
            <person name="Mortazavi A."/>
        </authorList>
    </citation>
    <scope>NUCLEOTIDE SEQUENCE [LARGE SCALE GENOMIC DNA]</scope>
    <source>
        <strain evidence="15 16">ALL</strain>
    </source>
</reference>
<dbReference type="GO" id="GO:0030182">
    <property type="term" value="P:neuron differentiation"/>
    <property type="evidence" value="ECO:0007669"/>
    <property type="project" value="TreeGrafter"/>
</dbReference>
<keyword evidence="16" id="KW-1185">Reference proteome</keyword>
<dbReference type="PROSITE" id="PS00478">
    <property type="entry name" value="LIM_DOMAIN_1"/>
    <property type="match status" value="2"/>
</dbReference>
<evidence type="ECO:0000256" key="9">
    <source>
        <dbReference type="PROSITE-ProRule" id="PRU00108"/>
    </source>
</evidence>
<feature type="domain" description="LIM zinc-binding" evidence="13">
    <location>
        <begin position="2"/>
        <end position="60"/>
    </location>
</feature>
<dbReference type="InterPro" id="IPR009057">
    <property type="entry name" value="Homeodomain-like_sf"/>
</dbReference>
<dbReference type="SUPFAM" id="SSF46689">
    <property type="entry name" value="Homeodomain-like"/>
    <property type="match status" value="1"/>
</dbReference>
<feature type="compositionally biased region" description="Basic and acidic residues" evidence="12">
    <location>
        <begin position="304"/>
        <end position="323"/>
    </location>
</feature>
<keyword evidence="3" id="KW-0677">Repeat</keyword>
<evidence type="ECO:0000259" key="13">
    <source>
        <dbReference type="PROSITE" id="PS50023"/>
    </source>
</evidence>
<dbReference type="GO" id="GO:0005634">
    <property type="term" value="C:nucleus"/>
    <property type="evidence" value="ECO:0007669"/>
    <property type="project" value="UniProtKB-SubCell"/>
</dbReference>
<keyword evidence="2 10" id="KW-0479">Metal-binding</keyword>
<name>A0A4V6A687_STECR</name>
<protein>
    <recommendedName>
        <fullName evidence="17">LIM zinc-binding domain-containing protein</fullName>
    </recommendedName>
</protein>
<dbReference type="CDD" id="cd00086">
    <property type="entry name" value="homeodomain"/>
    <property type="match status" value="1"/>
</dbReference>
<evidence type="ECO:0000256" key="6">
    <source>
        <dbReference type="ARBA" id="ARBA00023125"/>
    </source>
</evidence>
<accession>A0A4V6A687</accession>
<dbReference type="Proteomes" id="UP000298663">
    <property type="component" value="Unassembled WGS sequence"/>
</dbReference>
<dbReference type="GO" id="GO:0008270">
    <property type="term" value="F:zinc ion binding"/>
    <property type="evidence" value="ECO:0007669"/>
    <property type="project" value="InterPro"/>
</dbReference>
<evidence type="ECO:0000256" key="3">
    <source>
        <dbReference type="ARBA" id="ARBA00022737"/>
    </source>
</evidence>
<feature type="region of interest" description="Disordered" evidence="12">
    <location>
        <begin position="160"/>
        <end position="206"/>
    </location>
</feature>
<keyword evidence="8 9" id="KW-0539">Nucleus</keyword>
<dbReference type="FunFam" id="2.10.110.10:FF:000006">
    <property type="entry name" value="LIM homeobox transcription factor 1-beta"/>
    <property type="match status" value="1"/>
</dbReference>
<feature type="domain" description="LIM zinc-binding" evidence="13">
    <location>
        <begin position="61"/>
        <end position="124"/>
    </location>
</feature>
<dbReference type="SMART" id="SM00132">
    <property type="entry name" value="LIM"/>
    <property type="match status" value="2"/>
</dbReference>
<organism evidence="15 16">
    <name type="scientific">Steinernema carpocapsae</name>
    <name type="common">Entomopathogenic nematode</name>
    <dbReference type="NCBI Taxonomy" id="34508"/>
    <lineage>
        <taxon>Eukaryota</taxon>
        <taxon>Metazoa</taxon>
        <taxon>Ecdysozoa</taxon>
        <taxon>Nematoda</taxon>
        <taxon>Chromadorea</taxon>
        <taxon>Rhabditida</taxon>
        <taxon>Tylenchina</taxon>
        <taxon>Panagrolaimomorpha</taxon>
        <taxon>Strongyloidoidea</taxon>
        <taxon>Steinernematidae</taxon>
        <taxon>Steinernema</taxon>
    </lineage>
</organism>
<evidence type="ECO:0000313" key="16">
    <source>
        <dbReference type="Proteomes" id="UP000298663"/>
    </source>
</evidence>
<evidence type="ECO:0000256" key="8">
    <source>
        <dbReference type="ARBA" id="ARBA00023242"/>
    </source>
</evidence>
<dbReference type="STRING" id="34508.A0A4V6A687"/>
<dbReference type="Gene3D" id="1.10.10.60">
    <property type="entry name" value="Homeodomain-like"/>
    <property type="match status" value="1"/>
</dbReference>
<dbReference type="InterPro" id="IPR001356">
    <property type="entry name" value="HD"/>
</dbReference>
<evidence type="ECO:0000256" key="12">
    <source>
        <dbReference type="SAM" id="MobiDB-lite"/>
    </source>
</evidence>
<comment type="subcellular location">
    <subcellularLocation>
        <location evidence="1 9 11">Nucleus</location>
    </subcellularLocation>
</comment>
<feature type="region of interest" description="Disordered" evidence="12">
    <location>
        <begin position="304"/>
        <end position="330"/>
    </location>
</feature>
<reference evidence="15 16" key="1">
    <citation type="journal article" date="2015" name="Genome Biol.">
        <title>Comparative genomics of Steinernema reveals deeply conserved gene regulatory networks.</title>
        <authorList>
            <person name="Dillman A.R."/>
            <person name="Macchietto M."/>
            <person name="Porter C.F."/>
            <person name="Rogers A."/>
            <person name="Williams B."/>
            <person name="Antoshechkin I."/>
            <person name="Lee M.M."/>
            <person name="Goodwin Z."/>
            <person name="Lu X."/>
            <person name="Lewis E.E."/>
            <person name="Goodrich-Blair H."/>
            <person name="Stock S.P."/>
            <person name="Adams B.J."/>
            <person name="Sternberg P.W."/>
            <person name="Mortazavi A."/>
        </authorList>
    </citation>
    <scope>NUCLEOTIDE SEQUENCE [LARGE SCALE GENOMIC DNA]</scope>
    <source>
        <strain evidence="15 16">ALL</strain>
    </source>
</reference>
<dbReference type="GO" id="GO:0000977">
    <property type="term" value="F:RNA polymerase II transcription regulatory region sequence-specific DNA binding"/>
    <property type="evidence" value="ECO:0007669"/>
    <property type="project" value="TreeGrafter"/>
</dbReference>
<dbReference type="CDD" id="cd09375">
    <property type="entry name" value="LIM2_Lhx1_Lhx5"/>
    <property type="match status" value="1"/>
</dbReference>
<evidence type="ECO:0000256" key="4">
    <source>
        <dbReference type="ARBA" id="ARBA00022833"/>
    </source>
</evidence>
<dbReference type="InterPro" id="IPR049619">
    <property type="entry name" value="Lhx1/5_LIM2"/>
</dbReference>
<dbReference type="InterPro" id="IPR050453">
    <property type="entry name" value="LIM_Homeobox_TF"/>
</dbReference>
<evidence type="ECO:0000256" key="1">
    <source>
        <dbReference type="ARBA" id="ARBA00004123"/>
    </source>
</evidence>
<sequence>MAVCVGCNLAIQDRYILRVSNLEFHTECLKCADCKSPLIQTCFTRDGLLFCRQDFTKRFGIRCSGCKAVIEKNDMIRKARDKVYHVHCFQCSMCHKLLDTGEELYFVDSNRFICKRDYLSHRSMSTGSECGSEDEDECCEEGSEELGEKSFADPQEALPEEMSLEDGQHSGGDAADIGDSESISSGTKMGPNDDSAAAAKRRGPRTTIKAKQLETLKTAFAATPKPTRHIREQLANETGLNMRVIQLASSALSPPALFSFEPPLGISHPITVISINKAYGVVPEQAEQGAPNEAAAILRRLQAHAEEPQRLPERDADESERSRTLSSRSAPRRKWILRADAAQPYFCDVYGTPGSEGQPPHPSAFVLPDGSTPHMPLDPAHLGTQEFPEYPDDKTSPGMLLGAQDESGYRTALPLYIPPGEIKAAWQ</sequence>
<feature type="domain" description="Homeobox" evidence="14">
    <location>
        <begin position="199"/>
        <end position="247"/>
    </location>
</feature>
<dbReference type="PANTHER" id="PTHR24208">
    <property type="entry name" value="LIM/HOMEOBOX PROTEIN LHX"/>
    <property type="match status" value="1"/>
</dbReference>
<keyword evidence="5 10" id="KW-0440">LIM domain</keyword>
<dbReference type="Pfam" id="PF00412">
    <property type="entry name" value="LIM"/>
    <property type="match status" value="2"/>
</dbReference>
<gene>
    <name evidence="15" type="ORF">L596_008223</name>
</gene>
<keyword evidence="6 9" id="KW-0238">DNA-binding</keyword>
<dbReference type="PROSITE" id="PS50023">
    <property type="entry name" value="LIM_DOMAIN_2"/>
    <property type="match status" value="2"/>
</dbReference>
<dbReference type="Gene3D" id="2.10.110.10">
    <property type="entry name" value="Cysteine Rich Protein"/>
    <property type="match status" value="2"/>
</dbReference>
<dbReference type="PANTHER" id="PTHR24208:SF105">
    <property type="entry name" value="DLIM1"/>
    <property type="match status" value="1"/>
</dbReference>
<evidence type="ECO:0000256" key="10">
    <source>
        <dbReference type="PROSITE-ProRule" id="PRU00125"/>
    </source>
</evidence>
<evidence type="ECO:0000259" key="14">
    <source>
        <dbReference type="PROSITE" id="PS50071"/>
    </source>
</evidence>
<feature type="DNA-binding region" description="Homeobox" evidence="9">
    <location>
        <begin position="201"/>
        <end position="248"/>
    </location>
</feature>
<evidence type="ECO:0000256" key="2">
    <source>
        <dbReference type="ARBA" id="ARBA00022723"/>
    </source>
</evidence>
<evidence type="ECO:0000256" key="11">
    <source>
        <dbReference type="RuleBase" id="RU000682"/>
    </source>
</evidence>
<dbReference type="InterPro" id="IPR001781">
    <property type="entry name" value="Znf_LIM"/>
</dbReference>
<evidence type="ECO:0000256" key="5">
    <source>
        <dbReference type="ARBA" id="ARBA00023038"/>
    </source>
</evidence>
<evidence type="ECO:0008006" key="17">
    <source>
        <dbReference type="Google" id="ProtNLM"/>
    </source>
</evidence>
<keyword evidence="4 10" id="KW-0862">Zinc</keyword>
<dbReference type="Pfam" id="PF00046">
    <property type="entry name" value="Homeodomain"/>
    <property type="match status" value="1"/>
</dbReference>